<keyword evidence="1" id="KW-0472">Membrane</keyword>
<evidence type="ECO:0000313" key="3">
    <source>
        <dbReference type="Proteomes" id="UP000031258"/>
    </source>
</evidence>
<sequence>MNMLKKIMHLDIATFIAFLAGKKIPILDQGQIHFKTFGEEQKPSIEHYKQFILPNIHKYEEQRINLLKIFRIRCFLFIPILITILTLSTLWYYLMDAYGITTEIKNYTMGTGLLLGVAVLWVYAPVSKYKLAIKSEIFPLIFSFFRGSLIYQVKSDFPLKSVLSSGIIPLYDYKFMEDSIKGTYKDVKLHLTQATLEIANKAGKNNTRKTIFKGIIIQLSMNRSFYGKTIVRKDAGVIGNLFGKQFETLQNVKLEDPVFEKQFEVYASDQIEARYLLNPSFMERLIQLAKLFNNEPIQCSFFENSLLITISSSKDYFEPGSIFAPATFEEDINTVLEQMHLIFQIIDILKLNEKNRL</sequence>
<dbReference type="AlphaFoldDB" id="A0A0C1QIL5"/>
<gene>
    <name evidence="2" type="ORF">NF27_DT01280</name>
</gene>
<dbReference type="InterPro" id="IPR021484">
    <property type="entry name" value="DUF3137"/>
</dbReference>
<dbReference type="EMBL" id="JSWE01000096">
    <property type="protein sequence ID" value="KIE05354.1"/>
    <property type="molecule type" value="Genomic_DNA"/>
</dbReference>
<feature type="transmembrane region" description="Helical" evidence="1">
    <location>
        <begin position="72"/>
        <end position="94"/>
    </location>
</feature>
<reference evidence="2 3" key="1">
    <citation type="submission" date="2014-11" db="EMBL/GenBank/DDBJ databases">
        <title>A Rickettsiales Symbiont of Amoebae With Ancient Features.</title>
        <authorList>
            <person name="Schulz F."/>
            <person name="Martijn J."/>
            <person name="Wascher F."/>
            <person name="Kostanjsek R."/>
            <person name="Ettema T.J."/>
            <person name="Horn M."/>
        </authorList>
    </citation>
    <scope>NUCLEOTIDE SEQUENCE [LARGE SCALE GENOMIC DNA]</scope>
    <source>
        <strain evidence="2 3">UWC36</strain>
    </source>
</reference>
<dbReference type="Proteomes" id="UP000031258">
    <property type="component" value="Unassembled WGS sequence"/>
</dbReference>
<feature type="transmembrane region" description="Helical" evidence="1">
    <location>
        <begin position="106"/>
        <end position="124"/>
    </location>
</feature>
<dbReference type="Pfam" id="PF11335">
    <property type="entry name" value="DUF3137"/>
    <property type="match status" value="1"/>
</dbReference>
<evidence type="ECO:0000313" key="2">
    <source>
        <dbReference type="EMBL" id="KIE05354.1"/>
    </source>
</evidence>
<dbReference type="STRING" id="86105.NF27_DT01280"/>
<organism evidence="2 3">
    <name type="scientific">Candidatus Jidaibacter acanthamoebae</name>
    <dbReference type="NCBI Taxonomy" id="86105"/>
    <lineage>
        <taxon>Bacteria</taxon>
        <taxon>Pseudomonadati</taxon>
        <taxon>Pseudomonadota</taxon>
        <taxon>Alphaproteobacteria</taxon>
        <taxon>Rickettsiales</taxon>
        <taxon>Candidatus Midichloriaceae</taxon>
        <taxon>Candidatus Jidaibacter</taxon>
    </lineage>
</organism>
<accession>A0A0C1QIL5</accession>
<protein>
    <recommendedName>
        <fullName evidence="4">DUF3137 domain-containing protein</fullName>
    </recommendedName>
</protein>
<proteinExistence type="predicted"/>
<evidence type="ECO:0008006" key="4">
    <source>
        <dbReference type="Google" id="ProtNLM"/>
    </source>
</evidence>
<comment type="caution">
    <text evidence="2">The sequence shown here is derived from an EMBL/GenBank/DDBJ whole genome shotgun (WGS) entry which is preliminary data.</text>
</comment>
<keyword evidence="1" id="KW-1133">Transmembrane helix</keyword>
<evidence type="ECO:0000256" key="1">
    <source>
        <dbReference type="SAM" id="Phobius"/>
    </source>
</evidence>
<keyword evidence="1" id="KW-0812">Transmembrane</keyword>
<name>A0A0C1QIL5_9RICK</name>
<keyword evidence="3" id="KW-1185">Reference proteome</keyword>